<accession>Q0G4J7</accession>
<evidence type="ECO:0000256" key="13">
    <source>
        <dbReference type="SAM" id="MobiDB-lite"/>
    </source>
</evidence>
<evidence type="ECO:0000313" key="14">
    <source>
        <dbReference type="EMBL" id="EAU41484.1"/>
    </source>
</evidence>
<evidence type="ECO:0000256" key="9">
    <source>
        <dbReference type="ARBA" id="ARBA00022801"/>
    </source>
</evidence>
<evidence type="ECO:0000256" key="7">
    <source>
        <dbReference type="ARBA" id="ARBA00022490"/>
    </source>
</evidence>
<dbReference type="Gene3D" id="3.30.1030.10">
    <property type="entry name" value="Methenyltetrahydromethanopterin Cyclohydrolase, Chain A, domain 2"/>
    <property type="match status" value="1"/>
</dbReference>
<dbReference type="GO" id="GO:0046294">
    <property type="term" value="P:formaldehyde catabolic process"/>
    <property type="evidence" value="ECO:0007669"/>
    <property type="project" value="UniProtKB-UniRule"/>
</dbReference>
<dbReference type="SUPFAM" id="SSF56199">
    <property type="entry name" value="Methenyltetrahydromethanopterin cyclohydrolase"/>
    <property type="match status" value="1"/>
</dbReference>
<gene>
    <name evidence="12" type="primary">mch</name>
    <name evidence="14" type="ORF">FP2506_13664</name>
</gene>
<evidence type="ECO:0000256" key="2">
    <source>
        <dbReference type="ARBA" id="ARBA00004496"/>
    </source>
</evidence>
<comment type="similarity">
    <text evidence="4 12">Belongs to the MCH family.</text>
</comment>
<dbReference type="GO" id="GO:0005737">
    <property type="term" value="C:cytoplasm"/>
    <property type="evidence" value="ECO:0007669"/>
    <property type="project" value="UniProtKB-SubCell"/>
</dbReference>
<sequence>MLESGTRGASTTIGREEKMTTEQRNISVNRGVLPLIQTLKDNAAELRVKVTTGAAGETIIDAGSATPGSFEAGRLLTEVCLGGLGQVRLDVGSYLGRWPFTLTVSTSQPVIACLGSQYAGWQLTHGEGDSAYFSMGSGPGRAMAGKEHVFEDIAYSDSADEAVFVLETDTAPPEELVRQIAKDCGVAPDKLTFAITPTTSLAGAIQIVGRVVEVAIHKAHELKFDLTRIVEGIGTAPLAPPHPDFITAMGRTNDAVIYGGRILLYVTGPASEAKDLAEKLPSSTAADYGKPFAEIFKEYEGDFYKIDPMLFSPAEVQVVALESGETFRGGAIDPKLVDASFD</sequence>
<evidence type="ECO:0000256" key="4">
    <source>
        <dbReference type="ARBA" id="ARBA00006902"/>
    </source>
</evidence>
<dbReference type="AlphaFoldDB" id="Q0G4J7"/>
<dbReference type="Gene3D" id="3.10.340.11">
    <property type="entry name" value="Methenyltetrahydromethanopterin Cyclohydrolase, Chain A, domain 1"/>
    <property type="match status" value="1"/>
</dbReference>
<comment type="caution">
    <text evidence="14">The sequence shown here is derived from an EMBL/GenBank/DDBJ whole genome shotgun (WGS) entry which is preliminary data.</text>
</comment>
<evidence type="ECO:0000313" key="15">
    <source>
        <dbReference type="Proteomes" id="UP000004310"/>
    </source>
</evidence>
<organism evidence="14 15">
    <name type="scientific">Fulvimarina pelagi HTCC2506</name>
    <dbReference type="NCBI Taxonomy" id="314231"/>
    <lineage>
        <taxon>Bacteria</taxon>
        <taxon>Pseudomonadati</taxon>
        <taxon>Pseudomonadota</taxon>
        <taxon>Alphaproteobacteria</taxon>
        <taxon>Hyphomicrobiales</taxon>
        <taxon>Aurantimonadaceae</taxon>
        <taxon>Fulvimarina</taxon>
    </lineage>
</organism>
<comment type="catalytic activity">
    <reaction evidence="11 12">
        <text>5,10-methenyl-5,6,7,8-tetrahydromethanopterin + H2O = N(5)-formyl-5,6,7,8-tetrahydromethanopterin + H(+)</text>
        <dbReference type="Rhea" id="RHEA:19053"/>
        <dbReference type="ChEBI" id="CHEBI:15377"/>
        <dbReference type="ChEBI" id="CHEBI:15378"/>
        <dbReference type="ChEBI" id="CHEBI:58018"/>
        <dbReference type="ChEBI" id="CHEBI:58337"/>
        <dbReference type="EC" id="3.5.4.27"/>
    </reaction>
</comment>
<dbReference type="Proteomes" id="UP000004310">
    <property type="component" value="Unassembled WGS sequence"/>
</dbReference>
<dbReference type="STRING" id="217511.GCA_001463845_02422"/>
<evidence type="ECO:0000256" key="8">
    <source>
        <dbReference type="ARBA" id="ARBA00022563"/>
    </source>
</evidence>
<dbReference type="EMBL" id="AATP01000002">
    <property type="protein sequence ID" value="EAU41484.1"/>
    <property type="molecule type" value="Genomic_DNA"/>
</dbReference>
<evidence type="ECO:0000256" key="5">
    <source>
        <dbReference type="ARBA" id="ARBA00012765"/>
    </source>
</evidence>
<dbReference type="GO" id="GO:0006730">
    <property type="term" value="P:one-carbon metabolic process"/>
    <property type="evidence" value="ECO:0007669"/>
    <property type="project" value="UniProtKB-UniRule"/>
</dbReference>
<evidence type="ECO:0000256" key="12">
    <source>
        <dbReference type="HAMAP-Rule" id="MF_00486"/>
    </source>
</evidence>
<evidence type="ECO:0000256" key="1">
    <source>
        <dbReference type="ARBA" id="ARBA00004058"/>
    </source>
</evidence>
<dbReference type="eggNOG" id="COG3252">
    <property type="taxonomic scope" value="Bacteria"/>
</dbReference>
<dbReference type="UniPathway" id="UPA00562">
    <property type="reaction ID" value="UER00703"/>
</dbReference>
<proteinExistence type="inferred from homology"/>
<dbReference type="InterPro" id="IPR003209">
    <property type="entry name" value="METHMP_CycHdrlase"/>
</dbReference>
<dbReference type="NCBIfam" id="TIGR03120">
    <property type="entry name" value="one_C_mch"/>
    <property type="match status" value="1"/>
</dbReference>
<dbReference type="CDD" id="cd00545">
    <property type="entry name" value="MCH"/>
    <property type="match status" value="1"/>
</dbReference>
<keyword evidence="9 12" id="KW-0378">Hydrolase</keyword>
<comment type="subcellular location">
    <subcellularLocation>
        <location evidence="2 12">Cytoplasm</location>
    </subcellularLocation>
</comment>
<evidence type="ECO:0000256" key="10">
    <source>
        <dbReference type="ARBA" id="ARBA00030468"/>
    </source>
</evidence>
<comment type="pathway">
    <text evidence="3 12">One-carbon metabolism; formaldehyde degradation; formate from formaldehyde (H(4)MPT route): step 3/5.</text>
</comment>
<keyword evidence="7 12" id="KW-0963">Cytoplasm</keyword>
<keyword evidence="8 12" id="KW-0554">One-carbon metabolism</keyword>
<dbReference type="HOGENOM" id="CLU_876031_0_0_5"/>
<dbReference type="HAMAP" id="MF_00486">
    <property type="entry name" value="McH"/>
    <property type="match status" value="1"/>
</dbReference>
<name>Q0G4J7_9HYPH</name>
<evidence type="ECO:0000256" key="11">
    <source>
        <dbReference type="ARBA" id="ARBA00048684"/>
    </source>
</evidence>
<evidence type="ECO:0000256" key="3">
    <source>
        <dbReference type="ARBA" id="ARBA00005087"/>
    </source>
</evidence>
<evidence type="ECO:0000256" key="6">
    <source>
        <dbReference type="ARBA" id="ARBA00020597"/>
    </source>
</evidence>
<comment type="function">
    <text evidence="1 12">Catalyzes the hydrolysis of methenyl-H(4)MPT(+) to 5-formyl-H(4)MPT.</text>
</comment>
<keyword evidence="15" id="KW-1185">Reference proteome</keyword>
<dbReference type="GO" id="GO:0018759">
    <property type="term" value="F:methenyltetrahydromethanopterin cyclohydrolase activity"/>
    <property type="evidence" value="ECO:0007669"/>
    <property type="project" value="UniProtKB-UniRule"/>
</dbReference>
<feature type="region of interest" description="Disordered" evidence="13">
    <location>
        <begin position="1"/>
        <end position="24"/>
    </location>
</feature>
<reference evidence="14 15" key="1">
    <citation type="journal article" date="2010" name="J. Bacteriol.">
        <title>Genome sequence of Fulvimarina pelagi HTCC2506T, a Mn(II)-oxidizing alphaproteobacterium possessing an aerobic anoxygenic photosynthetic gene cluster and Xanthorhodopsin.</title>
        <authorList>
            <person name="Kang I."/>
            <person name="Oh H.M."/>
            <person name="Lim S.I."/>
            <person name="Ferriera S."/>
            <person name="Giovannoni S.J."/>
            <person name="Cho J.C."/>
        </authorList>
    </citation>
    <scope>NUCLEOTIDE SEQUENCE [LARGE SCALE GENOMIC DNA]</scope>
    <source>
        <strain evidence="14 15">HTCC2506</strain>
    </source>
</reference>
<protein>
    <recommendedName>
        <fullName evidence="6 12">Methenyltetrahydromethanopterin cyclohydrolase</fullName>
        <ecNumber evidence="5 12">3.5.4.27</ecNumber>
    </recommendedName>
    <alternativeName>
        <fullName evidence="10 12">Methenyl-H4MPT cyclohydrolase</fullName>
    </alternativeName>
</protein>
<dbReference type="Pfam" id="PF02289">
    <property type="entry name" value="MCH"/>
    <property type="match status" value="1"/>
</dbReference>
<dbReference type="EC" id="3.5.4.27" evidence="5 12"/>